<dbReference type="AlphaFoldDB" id="A0A380MZM8"/>
<accession>A0A380MZM8</accession>
<sequence length="57" mass="6265">MLIQFPYKDAKENALEALSHLISVLDHIELNSSVDTHMLSLAQSLTQSAIQALEAQS</sequence>
<dbReference type="EMBL" id="UHIA01000004">
    <property type="protein sequence ID" value="SUO97999.1"/>
    <property type="molecule type" value="Genomic_DNA"/>
</dbReference>
<dbReference type="RefSeq" id="WP_172459474.1">
    <property type="nucleotide sequence ID" value="NZ_UHIA01000004.1"/>
</dbReference>
<evidence type="ECO:0000313" key="2">
    <source>
        <dbReference type="Proteomes" id="UP000254575"/>
    </source>
</evidence>
<evidence type="ECO:0000313" key="1">
    <source>
        <dbReference type="EMBL" id="SUO97999.1"/>
    </source>
</evidence>
<reference evidence="1 2" key="1">
    <citation type="submission" date="2018-06" db="EMBL/GenBank/DDBJ databases">
        <authorList>
            <consortium name="Pathogen Informatics"/>
            <person name="Doyle S."/>
        </authorList>
    </citation>
    <scope>NUCLEOTIDE SEQUENCE [LARGE SCALE GENOMIC DNA]</scope>
    <source>
        <strain evidence="1 2">NCTC10717</strain>
    </source>
</reference>
<organism evidence="1 2">
    <name type="scientific">Suttonella indologenes</name>
    <dbReference type="NCBI Taxonomy" id="13276"/>
    <lineage>
        <taxon>Bacteria</taxon>
        <taxon>Pseudomonadati</taxon>
        <taxon>Pseudomonadota</taxon>
        <taxon>Gammaproteobacteria</taxon>
        <taxon>Cardiobacteriales</taxon>
        <taxon>Cardiobacteriaceae</taxon>
        <taxon>Suttonella</taxon>
    </lineage>
</organism>
<name>A0A380MZM8_9GAMM</name>
<proteinExistence type="predicted"/>
<gene>
    <name evidence="1" type="ORF">NCTC10717_01738</name>
</gene>
<protein>
    <submittedName>
        <fullName evidence="1">Uncharacterized protein</fullName>
    </submittedName>
</protein>
<dbReference type="Proteomes" id="UP000254575">
    <property type="component" value="Unassembled WGS sequence"/>
</dbReference>
<keyword evidence="2" id="KW-1185">Reference proteome</keyword>